<sequence length="107" mass="12075">MEHEHFYITVLSYYIFSIGFTFSSLVSAVGGEWWDSGYHLTTAIVGRTILTLPYAFKGGKAGMRMRMRPRVLLPQPRGRSPSTHTSSCARWSCTALLAEVLLKPLRH</sequence>
<dbReference type="EMBL" id="JAXQNO010000002">
    <property type="protein sequence ID" value="KAK4801984.1"/>
    <property type="molecule type" value="Genomic_DNA"/>
</dbReference>
<feature type="transmembrane region" description="Helical" evidence="1">
    <location>
        <begin position="36"/>
        <end position="56"/>
    </location>
</feature>
<proteinExistence type="predicted"/>
<accession>A0AAN7MAG3</accession>
<evidence type="ECO:0000313" key="2">
    <source>
        <dbReference type="EMBL" id="KAK4801984.1"/>
    </source>
</evidence>
<keyword evidence="1" id="KW-0472">Membrane</keyword>
<keyword evidence="1" id="KW-0812">Transmembrane</keyword>
<evidence type="ECO:0000313" key="3">
    <source>
        <dbReference type="Proteomes" id="UP001346149"/>
    </source>
</evidence>
<keyword evidence="1" id="KW-1133">Transmembrane helix</keyword>
<gene>
    <name evidence="2" type="ORF">SAY86_000187</name>
</gene>
<reference evidence="2 3" key="1">
    <citation type="journal article" date="2023" name="Hortic Res">
        <title>Pangenome of water caltrop reveals structural variations and asymmetric subgenome divergence after allopolyploidization.</title>
        <authorList>
            <person name="Zhang X."/>
            <person name="Chen Y."/>
            <person name="Wang L."/>
            <person name="Yuan Y."/>
            <person name="Fang M."/>
            <person name="Shi L."/>
            <person name="Lu R."/>
            <person name="Comes H.P."/>
            <person name="Ma Y."/>
            <person name="Chen Y."/>
            <person name="Huang G."/>
            <person name="Zhou Y."/>
            <person name="Zheng Z."/>
            <person name="Qiu Y."/>
        </authorList>
    </citation>
    <scope>NUCLEOTIDE SEQUENCE [LARGE SCALE GENOMIC DNA]</scope>
    <source>
        <strain evidence="2">F231</strain>
    </source>
</reference>
<comment type="caution">
    <text evidence="2">The sequence shown here is derived from an EMBL/GenBank/DDBJ whole genome shotgun (WGS) entry which is preliminary data.</text>
</comment>
<feature type="transmembrane region" description="Helical" evidence="1">
    <location>
        <begin position="7"/>
        <end position="30"/>
    </location>
</feature>
<name>A0AAN7MAG3_TRANT</name>
<keyword evidence="3" id="KW-1185">Reference proteome</keyword>
<protein>
    <submittedName>
        <fullName evidence="2">Uncharacterized protein</fullName>
    </submittedName>
</protein>
<evidence type="ECO:0000256" key="1">
    <source>
        <dbReference type="SAM" id="Phobius"/>
    </source>
</evidence>
<organism evidence="2 3">
    <name type="scientific">Trapa natans</name>
    <name type="common">Water chestnut</name>
    <dbReference type="NCBI Taxonomy" id="22666"/>
    <lineage>
        <taxon>Eukaryota</taxon>
        <taxon>Viridiplantae</taxon>
        <taxon>Streptophyta</taxon>
        <taxon>Embryophyta</taxon>
        <taxon>Tracheophyta</taxon>
        <taxon>Spermatophyta</taxon>
        <taxon>Magnoliopsida</taxon>
        <taxon>eudicotyledons</taxon>
        <taxon>Gunneridae</taxon>
        <taxon>Pentapetalae</taxon>
        <taxon>rosids</taxon>
        <taxon>malvids</taxon>
        <taxon>Myrtales</taxon>
        <taxon>Lythraceae</taxon>
        <taxon>Trapa</taxon>
    </lineage>
</organism>
<dbReference type="AlphaFoldDB" id="A0AAN7MAG3"/>
<dbReference type="Proteomes" id="UP001346149">
    <property type="component" value="Unassembled WGS sequence"/>
</dbReference>